<dbReference type="SUPFAM" id="SSF52172">
    <property type="entry name" value="CheY-like"/>
    <property type="match status" value="1"/>
</dbReference>
<dbReference type="EMBL" id="LR215729">
    <property type="protein sequence ID" value="VEV97219.1"/>
    <property type="molecule type" value="Genomic_DNA"/>
</dbReference>
<dbReference type="RefSeq" id="WP_069902545.1">
    <property type="nucleotide sequence ID" value="NZ_FPBC01000022.1"/>
</dbReference>
<keyword evidence="4" id="KW-0804">Transcription</keyword>
<organism evidence="6">
    <name type="scientific">Pseudomonas marincola</name>
    <dbReference type="NCBI Taxonomy" id="437900"/>
    <lineage>
        <taxon>Bacteria</taxon>
        <taxon>Pseudomonadati</taxon>
        <taxon>Pseudomonadota</taxon>
        <taxon>Gammaproteobacteria</taxon>
        <taxon>Pseudomonadales</taxon>
        <taxon>Pseudomonadaceae</taxon>
        <taxon>Pseudomonas</taxon>
    </lineage>
</organism>
<dbReference type="PRINTS" id="PR00038">
    <property type="entry name" value="HTHLUXR"/>
</dbReference>
<dbReference type="SMART" id="SM00448">
    <property type="entry name" value="REC"/>
    <property type="match status" value="1"/>
</dbReference>
<keyword evidence="2" id="KW-0805">Transcription regulation</keyword>
<feature type="modified residue" description="4-aspartylphosphate" evidence="5">
    <location>
        <position position="53"/>
    </location>
</feature>
<evidence type="ECO:0000313" key="6">
    <source>
        <dbReference type="EMBL" id="VEV97219.1"/>
    </source>
</evidence>
<dbReference type="PANTHER" id="PTHR43214:SF41">
    <property type="entry name" value="NITRATE_NITRITE RESPONSE REGULATOR PROTEIN NARP"/>
    <property type="match status" value="1"/>
</dbReference>
<dbReference type="AlphaFoldDB" id="A0A1I7E6L7"/>
<dbReference type="Gene3D" id="3.40.50.2300">
    <property type="match status" value="1"/>
</dbReference>
<sequence length="208" mass="23207">MGKVLIVDDHPVVRMAVRMLLEKHGLSVTGETDNGVDAVQMAKELRPDIIILDISIPRLDGFEVISRLKLSGLPIHILVLTSQSANFFSARCMQAGASGFVCKEEKLAELLNAVKAIQAGYTYFPAQFIKSVRGKEVHMDEHERITRLSDRELMVLEQLARGLTNKQIAESMLLSNKTISTYKTRLHEKLNTGNLVELIELAKRNALV</sequence>
<dbReference type="PANTHER" id="PTHR43214">
    <property type="entry name" value="TWO-COMPONENT RESPONSE REGULATOR"/>
    <property type="match status" value="1"/>
</dbReference>
<keyword evidence="1 5" id="KW-0597">Phosphoprotein</keyword>
<dbReference type="CDD" id="cd17535">
    <property type="entry name" value="REC_NarL-like"/>
    <property type="match status" value="1"/>
</dbReference>
<dbReference type="PROSITE" id="PS00622">
    <property type="entry name" value="HTH_LUXR_1"/>
    <property type="match status" value="1"/>
</dbReference>
<keyword evidence="3" id="KW-0238">DNA-binding</keyword>
<dbReference type="PROSITE" id="PS50043">
    <property type="entry name" value="HTH_LUXR_2"/>
    <property type="match status" value="1"/>
</dbReference>
<dbReference type="InterPro" id="IPR000792">
    <property type="entry name" value="Tscrpt_reg_LuxR_C"/>
</dbReference>
<dbReference type="PROSITE" id="PS50110">
    <property type="entry name" value="RESPONSE_REGULATORY"/>
    <property type="match status" value="1"/>
</dbReference>
<dbReference type="InterPro" id="IPR058245">
    <property type="entry name" value="NreC/VraR/RcsB-like_REC"/>
</dbReference>
<evidence type="ECO:0000256" key="5">
    <source>
        <dbReference type="PROSITE-ProRule" id="PRU00169"/>
    </source>
</evidence>
<evidence type="ECO:0000256" key="4">
    <source>
        <dbReference type="ARBA" id="ARBA00023163"/>
    </source>
</evidence>
<reference evidence="6" key="1">
    <citation type="submission" date="2019-02" db="EMBL/GenBank/DDBJ databases">
        <authorList>
            <consortium name="Genoscope - CEA"/>
            <person name="William W."/>
        </authorList>
    </citation>
    <scope>NUCLEOTIDE SEQUENCE [LARGE SCALE GENOMIC DNA]</scope>
    <source>
        <strain evidence="6">YSy11</strain>
    </source>
</reference>
<dbReference type="STRING" id="437900.GCA_001940335_03322"/>
<dbReference type="InterPro" id="IPR011006">
    <property type="entry name" value="CheY-like_superfamily"/>
</dbReference>
<accession>A0A1I7E6L7</accession>
<proteinExistence type="predicted"/>
<name>A0A1I7E6L7_9PSED</name>
<dbReference type="InterPro" id="IPR039420">
    <property type="entry name" value="WalR-like"/>
</dbReference>
<dbReference type="GO" id="GO:0006355">
    <property type="term" value="P:regulation of DNA-templated transcription"/>
    <property type="evidence" value="ECO:0007669"/>
    <property type="project" value="InterPro"/>
</dbReference>
<gene>
    <name evidence="6" type="primary">bvgA</name>
    <name evidence="6" type="ORF">PMYSY11_2173</name>
</gene>
<dbReference type="CDD" id="cd06170">
    <property type="entry name" value="LuxR_C_like"/>
    <property type="match status" value="1"/>
</dbReference>
<dbReference type="GO" id="GO:0000160">
    <property type="term" value="P:phosphorelay signal transduction system"/>
    <property type="evidence" value="ECO:0007669"/>
    <property type="project" value="InterPro"/>
</dbReference>
<dbReference type="Pfam" id="PF00072">
    <property type="entry name" value="Response_reg"/>
    <property type="match status" value="1"/>
</dbReference>
<evidence type="ECO:0000256" key="1">
    <source>
        <dbReference type="ARBA" id="ARBA00022553"/>
    </source>
</evidence>
<protein>
    <submittedName>
        <fullName evidence="6">Putative Virulence factors positive transcription regulator BvgA</fullName>
    </submittedName>
</protein>
<dbReference type="InterPro" id="IPR001789">
    <property type="entry name" value="Sig_transdc_resp-reg_receiver"/>
</dbReference>
<dbReference type="Pfam" id="PF00196">
    <property type="entry name" value="GerE"/>
    <property type="match status" value="1"/>
</dbReference>
<evidence type="ECO:0000256" key="2">
    <source>
        <dbReference type="ARBA" id="ARBA00023015"/>
    </source>
</evidence>
<dbReference type="GO" id="GO:0003677">
    <property type="term" value="F:DNA binding"/>
    <property type="evidence" value="ECO:0007669"/>
    <property type="project" value="UniProtKB-KW"/>
</dbReference>
<evidence type="ECO:0000256" key="3">
    <source>
        <dbReference type="ARBA" id="ARBA00023125"/>
    </source>
</evidence>
<dbReference type="SMART" id="SM00421">
    <property type="entry name" value="HTH_LUXR"/>
    <property type="match status" value="1"/>
</dbReference>